<name>A0A1H9AHZ8_9GAMM</name>
<dbReference type="SUPFAM" id="SSF46689">
    <property type="entry name" value="Homeodomain-like"/>
    <property type="match status" value="1"/>
</dbReference>
<dbReference type="PRINTS" id="PR00455">
    <property type="entry name" value="HTHTETR"/>
</dbReference>
<feature type="domain" description="HTH tetR-type" evidence="5">
    <location>
        <begin position="18"/>
        <end position="78"/>
    </location>
</feature>
<dbReference type="InterPro" id="IPR009057">
    <property type="entry name" value="Homeodomain-like_sf"/>
</dbReference>
<dbReference type="PANTHER" id="PTHR47506:SF1">
    <property type="entry name" value="HTH-TYPE TRANSCRIPTIONAL REGULATOR YJDC"/>
    <property type="match status" value="1"/>
</dbReference>
<feature type="DNA-binding region" description="H-T-H motif" evidence="4">
    <location>
        <begin position="41"/>
        <end position="60"/>
    </location>
</feature>
<dbReference type="Pfam" id="PF00440">
    <property type="entry name" value="TetR_N"/>
    <property type="match status" value="1"/>
</dbReference>
<protein>
    <submittedName>
        <fullName evidence="6">Transcriptional regulator, TetR family</fullName>
    </submittedName>
</protein>
<organism evidence="6 7">
    <name type="scientific">Solimonas aquatica</name>
    <dbReference type="NCBI Taxonomy" id="489703"/>
    <lineage>
        <taxon>Bacteria</taxon>
        <taxon>Pseudomonadati</taxon>
        <taxon>Pseudomonadota</taxon>
        <taxon>Gammaproteobacteria</taxon>
        <taxon>Nevskiales</taxon>
        <taxon>Nevskiaceae</taxon>
        <taxon>Solimonas</taxon>
    </lineage>
</organism>
<sequence>MFDPMHQAPLRRRPRGRPDTREAILICAEQLLQARGFNGFSYQHIAAQLQIRPAAIHYHFPSKDDLGAALVQRYREKFREWAREHDERLDPRARLLAYFATYQRHLDERVAQLCPGGVLSTEYLTLTDAIREEARALICDLHQWLRQLLEEGRQAQRLCFVGDASDKAVEIAAALQGGLQIARVYGVSRFRQLLTQLSLELTGESNDEGALP</sequence>
<dbReference type="RefSeq" id="WP_093281263.1">
    <property type="nucleotide sequence ID" value="NZ_FOFS01000001.1"/>
</dbReference>
<dbReference type="Proteomes" id="UP000199233">
    <property type="component" value="Unassembled WGS sequence"/>
</dbReference>
<evidence type="ECO:0000256" key="4">
    <source>
        <dbReference type="PROSITE-ProRule" id="PRU00335"/>
    </source>
</evidence>
<dbReference type="SUPFAM" id="SSF48498">
    <property type="entry name" value="Tetracyclin repressor-like, C-terminal domain"/>
    <property type="match status" value="1"/>
</dbReference>
<evidence type="ECO:0000313" key="6">
    <source>
        <dbReference type="EMBL" id="SEP76330.1"/>
    </source>
</evidence>
<keyword evidence="2 4" id="KW-0238">DNA-binding</keyword>
<keyword evidence="3" id="KW-0804">Transcription</keyword>
<evidence type="ECO:0000256" key="1">
    <source>
        <dbReference type="ARBA" id="ARBA00023015"/>
    </source>
</evidence>
<keyword evidence="1" id="KW-0805">Transcription regulation</keyword>
<keyword evidence="7" id="KW-1185">Reference proteome</keyword>
<dbReference type="InterPro" id="IPR011075">
    <property type="entry name" value="TetR_C"/>
</dbReference>
<dbReference type="InterPro" id="IPR036271">
    <property type="entry name" value="Tet_transcr_reg_TetR-rel_C_sf"/>
</dbReference>
<dbReference type="STRING" id="489703.SAMN04488038_101413"/>
<proteinExistence type="predicted"/>
<dbReference type="PANTHER" id="PTHR47506">
    <property type="entry name" value="TRANSCRIPTIONAL REGULATORY PROTEIN"/>
    <property type="match status" value="1"/>
</dbReference>
<dbReference type="Gene3D" id="1.10.357.10">
    <property type="entry name" value="Tetracycline Repressor, domain 2"/>
    <property type="match status" value="1"/>
</dbReference>
<evidence type="ECO:0000259" key="5">
    <source>
        <dbReference type="PROSITE" id="PS50977"/>
    </source>
</evidence>
<reference evidence="6 7" key="1">
    <citation type="submission" date="2016-10" db="EMBL/GenBank/DDBJ databases">
        <authorList>
            <person name="de Groot N.N."/>
        </authorList>
    </citation>
    <scope>NUCLEOTIDE SEQUENCE [LARGE SCALE GENOMIC DNA]</scope>
    <source>
        <strain evidence="6 7">DSM 25927</strain>
    </source>
</reference>
<evidence type="ECO:0000256" key="2">
    <source>
        <dbReference type="ARBA" id="ARBA00023125"/>
    </source>
</evidence>
<dbReference type="Pfam" id="PF16925">
    <property type="entry name" value="TetR_C_13"/>
    <property type="match status" value="1"/>
</dbReference>
<dbReference type="GO" id="GO:0003677">
    <property type="term" value="F:DNA binding"/>
    <property type="evidence" value="ECO:0007669"/>
    <property type="project" value="UniProtKB-UniRule"/>
</dbReference>
<accession>A0A1H9AHZ8</accession>
<gene>
    <name evidence="6" type="ORF">SAMN04488038_101413</name>
</gene>
<dbReference type="EMBL" id="FOFS01000001">
    <property type="protein sequence ID" value="SEP76330.1"/>
    <property type="molecule type" value="Genomic_DNA"/>
</dbReference>
<dbReference type="OrthoDB" id="9809772at2"/>
<dbReference type="AlphaFoldDB" id="A0A1H9AHZ8"/>
<dbReference type="PROSITE" id="PS50977">
    <property type="entry name" value="HTH_TETR_2"/>
    <property type="match status" value="1"/>
</dbReference>
<dbReference type="InterPro" id="IPR001647">
    <property type="entry name" value="HTH_TetR"/>
</dbReference>
<evidence type="ECO:0000313" key="7">
    <source>
        <dbReference type="Proteomes" id="UP000199233"/>
    </source>
</evidence>
<evidence type="ECO:0000256" key="3">
    <source>
        <dbReference type="ARBA" id="ARBA00023163"/>
    </source>
</evidence>